<dbReference type="Gene3D" id="3.20.20.30">
    <property type="entry name" value="Luciferase-like domain"/>
    <property type="match status" value="1"/>
</dbReference>
<evidence type="ECO:0000256" key="3">
    <source>
        <dbReference type="ARBA" id="ARBA00023002"/>
    </source>
</evidence>
<dbReference type="GO" id="GO:0004497">
    <property type="term" value="F:monooxygenase activity"/>
    <property type="evidence" value="ECO:0007669"/>
    <property type="project" value="UniProtKB-KW"/>
</dbReference>
<dbReference type="EMBL" id="CP099489">
    <property type="protein sequence ID" value="USQ81594.1"/>
    <property type="molecule type" value="Genomic_DNA"/>
</dbReference>
<comment type="similarity">
    <text evidence="5">Belongs to the NtaA/SnaA/DszA monooxygenase family.</text>
</comment>
<evidence type="ECO:0000256" key="1">
    <source>
        <dbReference type="ARBA" id="ARBA00022630"/>
    </source>
</evidence>
<dbReference type="Proteomes" id="UP001056455">
    <property type="component" value="Chromosome"/>
</dbReference>
<gene>
    <name evidence="7" type="ORF">NF556_08090</name>
</gene>
<dbReference type="CDD" id="cd01095">
    <property type="entry name" value="Nitrilotriacetate_monoxgenase"/>
    <property type="match status" value="1"/>
</dbReference>
<dbReference type="PANTHER" id="PTHR30011:SF16">
    <property type="entry name" value="C2H2 FINGER DOMAIN TRANSCRIPTION FACTOR (EUROFUNG)-RELATED"/>
    <property type="match status" value="1"/>
</dbReference>
<evidence type="ECO:0000256" key="2">
    <source>
        <dbReference type="ARBA" id="ARBA00022643"/>
    </source>
</evidence>
<dbReference type="SUPFAM" id="SSF51679">
    <property type="entry name" value="Bacterial luciferase-like"/>
    <property type="match status" value="1"/>
</dbReference>
<sequence>MPKQVILGAHFPGVNNTTVWSDPRSGSHIEFESFRRFAQTAERGRFDFLFLAEGLALREQRGHIHDLDVVGRPDTLPVLAALAGVTEHLGLVGTINATFNEPYELARQFATLDLLSQGRAGWNVVTSSDAFTGRNFRRGGYLPREHRYARAESQVTANRHLWDSWDQDAVVADRESGQFRTGRDGDFAYTSHFFDIHGTFNTPRPTQGHPVIFQAGDSDDGREFAARTADAIFTGHGSGDDGRAFYRDIKGRLARYGRDPEDLKILPAATFIVGSTDEEARRISDTVRRQQVSGQTAQLILERIWNRDLSGFDPDGPLPDIEPESHPGALVQGRVQHVKDPAAEVARLRQLAADKNLSLREVAIEISARQNFVGSPETIADTLIESVETGVSDGYILVPHITPGGLDDFVDHVVPILTQRGALRSEYAAGSTLRDNLALGGARSATAWEAGSAAGLAELAGHELAGHDLAGHDVTERRASA</sequence>
<keyword evidence="2" id="KW-0288">FMN</keyword>
<evidence type="ECO:0000256" key="5">
    <source>
        <dbReference type="ARBA" id="ARBA00033748"/>
    </source>
</evidence>
<evidence type="ECO:0000313" key="8">
    <source>
        <dbReference type="Proteomes" id="UP001056455"/>
    </source>
</evidence>
<dbReference type="InterPro" id="IPR051260">
    <property type="entry name" value="Diverse_substr_monoxygenases"/>
</dbReference>
<dbReference type="RefSeq" id="WP_252595131.1">
    <property type="nucleotide sequence ID" value="NZ_CP099489.1"/>
</dbReference>
<proteinExistence type="inferred from homology"/>
<dbReference type="PIRSF" id="PIRSF000337">
    <property type="entry name" value="NTA_MOA"/>
    <property type="match status" value="1"/>
</dbReference>
<dbReference type="InterPro" id="IPR011251">
    <property type="entry name" value="Luciferase-like_dom"/>
</dbReference>
<dbReference type="PANTHER" id="PTHR30011">
    <property type="entry name" value="ALKANESULFONATE MONOOXYGENASE-RELATED"/>
    <property type="match status" value="1"/>
</dbReference>
<name>A0ABY4YXT0_9MICO</name>
<dbReference type="Pfam" id="PF00296">
    <property type="entry name" value="Bac_luciferase"/>
    <property type="match status" value="1"/>
</dbReference>
<evidence type="ECO:0000256" key="4">
    <source>
        <dbReference type="ARBA" id="ARBA00023033"/>
    </source>
</evidence>
<dbReference type="InterPro" id="IPR016215">
    <property type="entry name" value="NTA_MOA"/>
</dbReference>
<evidence type="ECO:0000313" key="7">
    <source>
        <dbReference type="EMBL" id="USQ81594.1"/>
    </source>
</evidence>
<keyword evidence="8" id="KW-1185">Reference proteome</keyword>
<dbReference type="EC" id="1.14.-.-" evidence="7"/>
<keyword evidence="1" id="KW-0285">Flavoprotein</keyword>
<reference evidence="7" key="1">
    <citation type="submission" date="2022-06" db="EMBL/GenBank/DDBJ databases">
        <title>Ornithinimicrobium HY1793.</title>
        <authorList>
            <person name="Huang Y."/>
        </authorList>
    </citation>
    <scope>NUCLEOTIDE SEQUENCE</scope>
    <source>
        <strain evidence="7">HY1793</strain>
    </source>
</reference>
<evidence type="ECO:0000259" key="6">
    <source>
        <dbReference type="Pfam" id="PF00296"/>
    </source>
</evidence>
<organism evidence="7 8">
    <name type="scientific">Ornithinimicrobium faecis</name>
    <dbReference type="NCBI Taxonomy" id="2934158"/>
    <lineage>
        <taxon>Bacteria</taxon>
        <taxon>Bacillati</taxon>
        <taxon>Actinomycetota</taxon>
        <taxon>Actinomycetes</taxon>
        <taxon>Micrococcales</taxon>
        <taxon>Ornithinimicrobiaceae</taxon>
        <taxon>Ornithinimicrobium</taxon>
    </lineage>
</organism>
<dbReference type="NCBIfam" id="TIGR03860">
    <property type="entry name" value="FMN_nitrolo"/>
    <property type="match status" value="1"/>
</dbReference>
<protein>
    <submittedName>
        <fullName evidence="7">NtaA/DmoA family FMN-dependent monooxygenase</fullName>
        <ecNumber evidence="7">1.14.-.-</ecNumber>
    </submittedName>
</protein>
<keyword evidence="3 7" id="KW-0560">Oxidoreductase</keyword>
<keyword evidence="4 7" id="KW-0503">Monooxygenase</keyword>
<dbReference type="InterPro" id="IPR036661">
    <property type="entry name" value="Luciferase-like_sf"/>
</dbReference>
<feature type="domain" description="Luciferase-like" evidence="6">
    <location>
        <begin position="22"/>
        <end position="392"/>
    </location>
</feature>
<accession>A0ABY4YXT0</accession>